<dbReference type="AlphaFoldDB" id="A0A2K1IB76"/>
<dbReference type="PANTHER" id="PTHR11802">
    <property type="entry name" value="SERINE PROTEASE FAMILY S10 SERINE CARBOXYPEPTIDASE"/>
    <property type="match status" value="1"/>
</dbReference>
<dbReference type="Gramene" id="Pp3c27_8590V3.1">
    <property type="protein sequence ID" value="Pp3c27_8590V3.1"/>
    <property type="gene ID" value="Pp3c27_8590"/>
</dbReference>
<dbReference type="InParanoid" id="A0A2K1IB76"/>
<dbReference type="EnsemblPlants" id="Pp3c27_8590V3.1">
    <property type="protein sequence ID" value="Pp3c27_8590V3.1"/>
    <property type="gene ID" value="Pp3c27_8590"/>
</dbReference>
<organism evidence="2">
    <name type="scientific">Physcomitrium patens</name>
    <name type="common">Spreading-leaved earth moss</name>
    <name type="synonym">Physcomitrella patens</name>
    <dbReference type="NCBI Taxonomy" id="3218"/>
    <lineage>
        <taxon>Eukaryota</taxon>
        <taxon>Viridiplantae</taxon>
        <taxon>Streptophyta</taxon>
        <taxon>Embryophyta</taxon>
        <taxon>Bryophyta</taxon>
        <taxon>Bryophytina</taxon>
        <taxon>Bryopsida</taxon>
        <taxon>Funariidae</taxon>
        <taxon>Funariales</taxon>
        <taxon>Funariaceae</taxon>
        <taxon>Physcomitrium</taxon>
    </lineage>
</organism>
<evidence type="ECO:0008006" key="5">
    <source>
        <dbReference type="Google" id="ProtNLM"/>
    </source>
</evidence>
<dbReference type="GO" id="GO:0004185">
    <property type="term" value="F:serine-type carboxypeptidase activity"/>
    <property type="evidence" value="ECO:0000318"/>
    <property type="project" value="GO_Central"/>
</dbReference>
<evidence type="ECO:0000313" key="2">
    <source>
        <dbReference type="EMBL" id="PNR26519.1"/>
    </source>
</evidence>
<reference evidence="2 4" key="2">
    <citation type="journal article" date="2018" name="Plant J.">
        <title>The Physcomitrella patens chromosome-scale assembly reveals moss genome structure and evolution.</title>
        <authorList>
            <person name="Lang D."/>
            <person name="Ullrich K.K."/>
            <person name="Murat F."/>
            <person name="Fuchs J."/>
            <person name="Jenkins J."/>
            <person name="Haas F.B."/>
            <person name="Piednoel M."/>
            <person name="Gundlach H."/>
            <person name="Van Bel M."/>
            <person name="Meyberg R."/>
            <person name="Vives C."/>
            <person name="Morata J."/>
            <person name="Symeonidi A."/>
            <person name="Hiss M."/>
            <person name="Muchero W."/>
            <person name="Kamisugi Y."/>
            <person name="Saleh O."/>
            <person name="Blanc G."/>
            <person name="Decker E.L."/>
            <person name="van Gessel N."/>
            <person name="Grimwood J."/>
            <person name="Hayes R.D."/>
            <person name="Graham S.W."/>
            <person name="Gunter L.E."/>
            <person name="McDaniel S.F."/>
            <person name="Hoernstein S.N.W."/>
            <person name="Larsson A."/>
            <person name="Li F.W."/>
            <person name="Perroud P.F."/>
            <person name="Phillips J."/>
            <person name="Ranjan P."/>
            <person name="Rokshar D.S."/>
            <person name="Rothfels C.J."/>
            <person name="Schneider L."/>
            <person name="Shu S."/>
            <person name="Stevenson D.W."/>
            <person name="Thummler F."/>
            <person name="Tillich M."/>
            <person name="Villarreal Aguilar J.C."/>
            <person name="Widiez T."/>
            <person name="Wong G.K."/>
            <person name="Wymore A."/>
            <person name="Zhang Y."/>
            <person name="Zimmer A.D."/>
            <person name="Quatrano R.S."/>
            <person name="Mayer K.F.X."/>
            <person name="Goodstein D."/>
            <person name="Casacuberta J.M."/>
            <person name="Vandepoele K."/>
            <person name="Reski R."/>
            <person name="Cuming A.C."/>
            <person name="Tuskan G.A."/>
            <person name="Maumus F."/>
            <person name="Salse J."/>
            <person name="Schmutz J."/>
            <person name="Rensing S.A."/>
        </authorList>
    </citation>
    <scope>NUCLEOTIDE SEQUENCE [LARGE SCALE GENOMIC DNA]</scope>
    <source>
        <strain evidence="3 4">cv. Gransden 2004</strain>
    </source>
</reference>
<reference evidence="3" key="3">
    <citation type="submission" date="2020-12" db="UniProtKB">
        <authorList>
            <consortium name="EnsemblPlants"/>
        </authorList>
    </citation>
    <scope>IDENTIFICATION</scope>
</reference>
<evidence type="ECO:0000256" key="1">
    <source>
        <dbReference type="ARBA" id="ARBA00009431"/>
    </source>
</evidence>
<dbReference type="GO" id="GO:0006508">
    <property type="term" value="P:proteolysis"/>
    <property type="evidence" value="ECO:0007669"/>
    <property type="project" value="InterPro"/>
</dbReference>
<name>A0A2K1IB76_PHYPA</name>
<dbReference type="Proteomes" id="UP000006727">
    <property type="component" value="Chromosome 27"/>
</dbReference>
<dbReference type="SUPFAM" id="SSF53474">
    <property type="entry name" value="alpha/beta-Hydrolases"/>
    <property type="match status" value="1"/>
</dbReference>
<dbReference type="InterPro" id="IPR029058">
    <property type="entry name" value="AB_hydrolase_fold"/>
</dbReference>
<dbReference type="Gramene" id="Pp3c27_8590V3.2">
    <property type="protein sequence ID" value="Pp3c27_8590V3.2"/>
    <property type="gene ID" value="Pp3c27_8590"/>
</dbReference>
<dbReference type="PANTHER" id="PTHR11802:SF489">
    <property type="entry name" value="CARBOXYPEPTIDASE"/>
    <property type="match status" value="1"/>
</dbReference>
<dbReference type="Pfam" id="PF00450">
    <property type="entry name" value="Peptidase_S10"/>
    <property type="match status" value="2"/>
</dbReference>
<dbReference type="PRINTS" id="PR00724">
    <property type="entry name" value="CRBOXYPTASEC"/>
</dbReference>
<keyword evidence="4" id="KW-1185">Reference proteome</keyword>
<reference evidence="2 4" key="1">
    <citation type="journal article" date="2008" name="Science">
        <title>The Physcomitrella genome reveals evolutionary insights into the conquest of land by plants.</title>
        <authorList>
            <person name="Rensing S."/>
            <person name="Lang D."/>
            <person name="Zimmer A."/>
            <person name="Terry A."/>
            <person name="Salamov A."/>
            <person name="Shapiro H."/>
            <person name="Nishiyama T."/>
            <person name="Perroud P.-F."/>
            <person name="Lindquist E."/>
            <person name="Kamisugi Y."/>
            <person name="Tanahashi T."/>
            <person name="Sakakibara K."/>
            <person name="Fujita T."/>
            <person name="Oishi K."/>
            <person name="Shin-I T."/>
            <person name="Kuroki Y."/>
            <person name="Toyoda A."/>
            <person name="Suzuki Y."/>
            <person name="Hashimoto A."/>
            <person name="Yamaguchi K."/>
            <person name="Sugano A."/>
            <person name="Kohara Y."/>
            <person name="Fujiyama A."/>
            <person name="Anterola A."/>
            <person name="Aoki S."/>
            <person name="Ashton N."/>
            <person name="Barbazuk W.B."/>
            <person name="Barker E."/>
            <person name="Bennetzen J."/>
            <person name="Bezanilla M."/>
            <person name="Blankenship R."/>
            <person name="Cho S.H."/>
            <person name="Dutcher S."/>
            <person name="Estelle M."/>
            <person name="Fawcett J.A."/>
            <person name="Gundlach H."/>
            <person name="Hanada K."/>
            <person name="Heyl A."/>
            <person name="Hicks K.A."/>
            <person name="Hugh J."/>
            <person name="Lohr M."/>
            <person name="Mayer K."/>
            <person name="Melkozernov A."/>
            <person name="Murata T."/>
            <person name="Nelson D."/>
            <person name="Pils B."/>
            <person name="Prigge M."/>
            <person name="Reiss B."/>
            <person name="Renner T."/>
            <person name="Rombauts S."/>
            <person name="Rushton P."/>
            <person name="Sanderfoot A."/>
            <person name="Schween G."/>
            <person name="Shiu S.-H."/>
            <person name="Stueber K."/>
            <person name="Theodoulou F.L."/>
            <person name="Tu H."/>
            <person name="Van de Peer Y."/>
            <person name="Verrier P.J."/>
            <person name="Waters E."/>
            <person name="Wood A."/>
            <person name="Yang L."/>
            <person name="Cove D."/>
            <person name="Cuming A."/>
            <person name="Hasebe M."/>
            <person name="Lucas S."/>
            <person name="Mishler D.B."/>
            <person name="Reski R."/>
            <person name="Grigoriev I."/>
            <person name="Quatrano R.S."/>
            <person name="Boore J.L."/>
        </authorList>
    </citation>
    <scope>NUCLEOTIDE SEQUENCE [LARGE SCALE GENOMIC DNA]</scope>
    <source>
        <strain evidence="3 4">cv. Gransden 2004</strain>
    </source>
</reference>
<evidence type="ECO:0000313" key="3">
    <source>
        <dbReference type="EnsemblPlants" id="Pp3c27_8590V3.1"/>
    </source>
</evidence>
<comment type="similarity">
    <text evidence="1">Belongs to the peptidase S10 family.</text>
</comment>
<dbReference type="EnsemblPlants" id="Pp3c27_8590V3.2">
    <property type="protein sequence ID" value="Pp3c27_8590V3.2"/>
    <property type="gene ID" value="Pp3c27_8590"/>
</dbReference>
<dbReference type="Gene3D" id="3.40.50.1820">
    <property type="entry name" value="alpha/beta hydrolase"/>
    <property type="match status" value="1"/>
</dbReference>
<gene>
    <name evidence="2" type="ORF">PHYPA_031094</name>
</gene>
<dbReference type="Gene3D" id="3.40.50.11320">
    <property type="match status" value="1"/>
</dbReference>
<dbReference type="EMBL" id="ABEU02000027">
    <property type="protein sequence ID" value="PNR26519.1"/>
    <property type="molecule type" value="Genomic_DNA"/>
</dbReference>
<protein>
    <recommendedName>
        <fullName evidence="5">Carboxypeptidase</fullName>
    </recommendedName>
</protein>
<proteinExistence type="inferred from homology"/>
<dbReference type="InterPro" id="IPR001563">
    <property type="entry name" value="Peptidase_S10"/>
</dbReference>
<evidence type="ECO:0000313" key="4">
    <source>
        <dbReference type="Proteomes" id="UP000006727"/>
    </source>
</evidence>
<sequence length="329" mass="37072">MGGEAGPGCSSVGVGALLELGPFFSNYNGTGLVRNEHSWNKLANIVFVESPAFVGFSYSNTSSDYSFFSDDLTAKYNLAFTLGWFVKFPEYKKNEFYLTGESFAGHYVPELAQQILSYNEQSTGFKINFKGDAYSDNIGATDFYHSHSLISDETYKKLRDNCDFAYDLLVDNSLHSATCLNTSNYALDVVMRKINIYNIYVEEFAMCRVTQCVDTDGFVPTTSTRYWIAKLNLPIETASLIQVWYPHRCMSLHCCLSFPVYCCCNLHRSEPPAVTQVGGWSQIFTNLTFATIREAGHAVPEYQPGRAPQLFKHFLKGQSLPTFNYTNYC</sequence>
<accession>A0A2K1IB76</accession>